<dbReference type="Proteomes" id="UP000008181">
    <property type="component" value="Chromosome 5"/>
</dbReference>
<evidence type="ECO:0000313" key="1">
    <source>
        <dbReference type="EMBL" id="AEO70503.1"/>
    </source>
</evidence>
<keyword evidence="2" id="KW-1185">Reference proteome</keyword>
<sequence length="60" mass="6679">MAQELAASAGFHRLQHLPDGRVKPWSSFEPRSLLVWNSRPDSYEGPLKGRGCSSRHCAPC</sequence>
<dbReference type="EMBL" id="CP003013">
    <property type="protein sequence ID" value="AEO70503.1"/>
    <property type="molecule type" value="Genomic_DNA"/>
</dbReference>
<reference evidence="1 2" key="1">
    <citation type="journal article" date="2011" name="Nat. Biotechnol.">
        <title>Comparative genomic analysis of the thermophilic biomass-degrading fungi Myceliophthora thermophila and Thielavia terrestris.</title>
        <authorList>
            <person name="Berka R.M."/>
            <person name="Grigoriev I.V."/>
            <person name="Otillar R."/>
            <person name="Salamov A."/>
            <person name="Grimwood J."/>
            <person name="Reid I."/>
            <person name="Ishmael N."/>
            <person name="John T."/>
            <person name="Darmond C."/>
            <person name="Moisan M.-C."/>
            <person name="Henrissat B."/>
            <person name="Coutinho P.M."/>
            <person name="Lombard V."/>
            <person name="Natvig D.O."/>
            <person name="Lindquist E."/>
            <person name="Schmutz J."/>
            <person name="Lucas S."/>
            <person name="Harris P."/>
            <person name="Powlowski J."/>
            <person name="Bellemare A."/>
            <person name="Taylor D."/>
            <person name="Butler G."/>
            <person name="de Vries R.P."/>
            <person name="Allijn I.E."/>
            <person name="van den Brink J."/>
            <person name="Ushinsky S."/>
            <person name="Storms R."/>
            <person name="Powell A.J."/>
            <person name="Paulsen I.T."/>
            <person name="Elbourne L.D.H."/>
            <person name="Baker S.E."/>
            <person name="Magnuson J."/>
            <person name="LaBoissiere S."/>
            <person name="Clutterbuck A.J."/>
            <person name="Martinez D."/>
            <person name="Wogulis M."/>
            <person name="de Leon A.L."/>
            <person name="Rey M.W."/>
            <person name="Tsang A."/>
        </authorList>
    </citation>
    <scope>NUCLEOTIDE SEQUENCE [LARGE SCALE GENOMIC DNA]</scope>
    <source>
        <strain evidence="2">ATCC 38088 / NRRL 8126</strain>
    </source>
</reference>
<dbReference type="GeneID" id="11519336"/>
<dbReference type="AlphaFoldDB" id="G2RFM0"/>
<accession>G2RFM0</accession>
<organism evidence="1 2">
    <name type="scientific">Thermothielavioides terrestris (strain ATCC 38088 / NRRL 8126)</name>
    <name type="common">Thielavia terrestris</name>
    <dbReference type="NCBI Taxonomy" id="578455"/>
    <lineage>
        <taxon>Eukaryota</taxon>
        <taxon>Fungi</taxon>
        <taxon>Dikarya</taxon>
        <taxon>Ascomycota</taxon>
        <taxon>Pezizomycotina</taxon>
        <taxon>Sordariomycetes</taxon>
        <taxon>Sordariomycetidae</taxon>
        <taxon>Sordariales</taxon>
        <taxon>Chaetomiaceae</taxon>
        <taxon>Thermothielavioides</taxon>
        <taxon>Thermothielavioides terrestris</taxon>
    </lineage>
</organism>
<protein>
    <submittedName>
        <fullName evidence="1">Uncharacterized protein</fullName>
    </submittedName>
</protein>
<evidence type="ECO:0000313" key="2">
    <source>
        <dbReference type="Proteomes" id="UP000008181"/>
    </source>
</evidence>
<proteinExistence type="predicted"/>
<name>G2RFM0_THETT</name>
<dbReference type="RefSeq" id="XP_003656839.1">
    <property type="nucleotide sequence ID" value="XM_003656791.1"/>
</dbReference>
<dbReference type="HOGENOM" id="CLU_2943448_0_0_1"/>
<gene>
    <name evidence="1" type="ORF">THITE_2122037</name>
</gene>
<dbReference type="KEGG" id="ttt:THITE_2122037"/>